<reference evidence="3 4" key="1">
    <citation type="submission" date="2018-09" db="EMBL/GenBank/DDBJ databases">
        <title>Nocardia yunnanensis sp. nov., an actinomycete isolated from a soil sample.</title>
        <authorList>
            <person name="Zhang J."/>
        </authorList>
    </citation>
    <scope>NUCLEOTIDE SEQUENCE [LARGE SCALE GENOMIC DNA]</scope>
    <source>
        <strain evidence="3 4">CFHS0054</strain>
    </source>
</reference>
<evidence type="ECO:0000313" key="4">
    <source>
        <dbReference type="Proteomes" id="UP000267164"/>
    </source>
</evidence>
<dbReference type="Proteomes" id="UP000267164">
    <property type="component" value="Chromosome"/>
</dbReference>
<keyword evidence="4" id="KW-1185">Reference proteome</keyword>
<dbReference type="RefSeq" id="WP_120741923.1">
    <property type="nucleotide sequence ID" value="NZ_CP032568.1"/>
</dbReference>
<evidence type="ECO:0000313" key="3">
    <source>
        <dbReference type="EMBL" id="AYF77447.1"/>
    </source>
</evidence>
<dbReference type="Pfam" id="PF13827">
    <property type="entry name" value="DUF4189"/>
    <property type="match status" value="1"/>
</dbReference>
<organism evidence="3 4">
    <name type="scientific">Nocardia yunnanensis</name>
    <dbReference type="NCBI Taxonomy" id="2382165"/>
    <lineage>
        <taxon>Bacteria</taxon>
        <taxon>Bacillati</taxon>
        <taxon>Actinomycetota</taxon>
        <taxon>Actinomycetes</taxon>
        <taxon>Mycobacteriales</taxon>
        <taxon>Nocardiaceae</taxon>
        <taxon>Nocardia</taxon>
    </lineage>
</organism>
<protein>
    <submittedName>
        <fullName evidence="3">DUF4189 domain-containing protein</fullName>
    </submittedName>
</protein>
<feature type="signal peptide" evidence="1">
    <location>
        <begin position="1"/>
        <end position="28"/>
    </location>
</feature>
<dbReference type="InterPro" id="IPR025240">
    <property type="entry name" value="DUF4189"/>
</dbReference>
<feature type="domain" description="DUF4189" evidence="2">
    <location>
        <begin position="35"/>
        <end position="111"/>
    </location>
</feature>
<evidence type="ECO:0000256" key="1">
    <source>
        <dbReference type="SAM" id="SignalP"/>
    </source>
</evidence>
<name>A0A386ZIS9_9NOCA</name>
<dbReference type="KEGG" id="nyu:D7D52_30600"/>
<proteinExistence type="predicted"/>
<dbReference type="EMBL" id="CP032568">
    <property type="protein sequence ID" value="AYF77447.1"/>
    <property type="molecule type" value="Genomic_DNA"/>
</dbReference>
<dbReference type="AlphaFoldDB" id="A0A386ZIS9"/>
<accession>A0A386ZIS9</accession>
<gene>
    <name evidence="3" type="ORF">D7D52_30600</name>
</gene>
<feature type="chain" id="PRO_5017250068" evidence="1">
    <location>
        <begin position="29"/>
        <end position="141"/>
    </location>
</feature>
<dbReference type="OrthoDB" id="4559357at2"/>
<keyword evidence="1" id="KW-0732">Signal</keyword>
<sequence>MILSRKAALGVAVCAGALLASTAGTAEAAYGGDLYGSIAVADRGDSWHYAVVWNHPDQGAADADALQTCGFANCIVQVRFMNGCGAVADRDGRLYAGVGRSLVAAENAARAASGPDPNPLLVGLGSAEPSSVDIVASGCTD</sequence>
<evidence type="ECO:0000259" key="2">
    <source>
        <dbReference type="Pfam" id="PF13827"/>
    </source>
</evidence>